<keyword evidence="4 15" id="KW-0227">DNA damage</keyword>
<gene>
    <name evidence="19" type="primary">recG</name>
    <name evidence="19" type="ORF">GCM10011521_01650</name>
</gene>
<keyword evidence="11" id="KW-0413">Isomerase</keyword>
<dbReference type="GO" id="GO:0004386">
    <property type="term" value="F:helicase activity"/>
    <property type="evidence" value="ECO:0007669"/>
    <property type="project" value="UniProtKB-KW"/>
</dbReference>
<evidence type="ECO:0000313" key="19">
    <source>
        <dbReference type="EMBL" id="GGA67213.1"/>
    </source>
</evidence>
<evidence type="ECO:0000259" key="18">
    <source>
        <dbReference type="PROSITE" id="PS51194"/>
    </source>
</evidence>
<dbReference type="SMART" id="SM00487">
    <property type="entry name" value="DEXDc"/>
    <property type="match status" value="1"/>
</dbReference>
<keyword evidence="5 15" id="KW-0378">Hydrolase</keyword>
<evidence type="ECO:0000256" key="15">
    <source>
        <dbReference type="RuleBase" id="RU363016"/>
    </source>
</evidence>
<evidence type="ECO:0000256" key="1">
    <source>
        <dbReference type="ARBA" id="ARBA00007504"/>
    </source>
</evidence>
<evidence type="ECO:0000256" key="2">
    <source>
        <dbReference type="ARBA" id="ARBA00017846"/>
    </source>
</evidence>
<dbReference type="Pfam" id="PF19833">
    <property type="entry name" value="RecG_dom3_C"/>
    <property type="match status" value="1"/>
</dbReference>
<evidence type="ECO:0000256" key="12">
    <source>
        <dbReference type="ARBA" id="ARBA00034617"/>
    </source>
</evidence>
<comment type="catalytic activity">
    <reaction evidence="12 15">
        <text>Couples ATP hydrolysis with the unwinding of duplex DNA by translocating in the 3'-5' direction.</text>
        <dbReference type="EC" id="5.6.2.4"/>
    </reaction>
</comment>
<keyword evidence="20" id="KW-1185">Reference proteome</keyword>
<dbReference type="InterPro" id="IPR047112">
    <property type="entry name" value="RecG/Mfd"/>
</dbReference>
<dbReference type="RefSeq" id="WP_188660053.1">
    <property type="nucleotide sequence ID" value="NZ_BMKC01000001.1"/>
</dbReference>
<evidence type="ECO:0000256" key="6">
    <source>
        <dbReference type="ARBA" id="ARBA00022806"/>
    </source>
</evidence>
<evidence type="ECO:0000256" key="10">
    <source>
        <dbReference type="ARBA" id="ARBA00023204"/>
    </source>
</evidence>
<dbReference type="InterPro" id="IPR033454">
    <property type="entry name" value="RecG_wedge"/>
</dbReference>
<dbReference type="CDD" id="cd04488">
    <property type="entry name" value="RecG_wedge_OBF"/>
    <property type="match status" value="1"/>
</dbReference>
<dbReference type="InterPro" id="IPR004609">
    <property type="entry name" value="ATP-dep_DNA_helicase_RecG"/>
</dbReference>
<dbReference type="PROSITE" id="PS51194">
    <property type="entry name" value="HELICASE_CTER"/>
    <property type="match status" value="1"/>
</dbReference>
<evidence type="ECO:0000256" key="5">
    <source>
        <dbReference type="ARBA" id="ARBA00022801"/>
    </source>
</evidence>
<feature type="domain" description="Helicase ATP-binding" evidence="17">
    <location>
        <begin position="298"/>
        <end position="463"/>
    </location>
</feature>
<dbReference type="Gene3D" id="2.40.50.140">
    <property type="entry name" value="Nucleic acid-binding proteins"/>
    <property type="match status" value="1"/>
</dbReference>
<dbReference type="InterPro" id="IPR014001">
    <property type="entry name" value="Helicase_ATP-bd"/>
</dbReference>
<feature type="compositionally biased region" description="Basic and acidic residues" evidence="16">
    <location>
        <begin position="1"/>
        <end position="14"/>
    </location>
</feature>
<feature type="domain" description="Helicase C-terminal" evidence="18">
    <location>
        <begin position="496"/>
        <end position="642"/>
    </location>
</feature>
<comment type="caution">
    <text evidence="19">The sequence shown here is derived from an EMBL/GenBank/DDBJ whole genome shotgun (WGS) entry which is preliminary data.</text>
</comment>
<evidence type="ECO:0000256" key="11">
    <source>
        <dbReference type="ARBA" id="ARBA00023235"/>
    </source>
</evidence>
<keyword evidence="9 15" id="KW-0233">DNA recombination</keyword>
<dbReference type="Pfam" id="PF17191">
    <property type="entry name" value="RecG_wedge"/>
    <property type="match status" value="1"/>
</dbReference>
<dbReference type="InterPro" id="IPR045562">
    <property type="entry name" value="RecG_dom3_C"/>
</dbReference>
<protein>
    <recommendedName>
        <fullName evidence="2 15">ATP-dependent DNA helicase RecG</fullName>
        <ecNumber evidence="13 15">5.6.2.4</ecNumber>
    </recommendedName>
</protein>
<dbReference type="NCBIfam" id="NF008165">
    <property type="entry name" value="PRK10917.1-3"/>
    <property type="match status" value="1"/>
</dbReference>
<dbReference type="PANTHER" id="PTHR47964">
    <property type="entry name" value="ATP-DEPENDENT DNA HELICASE HOMOLOG RECG, CHLOROPLASTIC"/>
    <property type="match status" value="1"/>
</dbReference>
<evidence type="ECO:0000259" key="17">
    <source>
        <dbReference type="PROSITE" id="PS51192"/>
    </source>
</evidence>
<evidence type="ECO:0000256" key="4">
    <source>
        <dbReference type="ARBA" id="ARBA00022763"/>
    </source>
</evidence>
<evidence type="ECO:0000256" key="13">
    <source>
        <dbReference type="ARBA" id="ARBA00034808"/>
    </source>
</evidence>
<dbReference type="CDD" id="cd17992">
    <property type="entry name" value="DEXHc_RecG"/>
    <property type="match status" value="1"/>
</dbReference>
<organism evidence="19 20">
    <name type="scientific">Arenimonas soli</name>
    <dbReference type="NCBI Taxonomy" id="2269504"/>
    <lineage>
        <taxon>Bacteria</taxon>
        <taxon>Pseudomonadati</taxon>
        <taxon>Pseudomonadota</taxon>
        <taxon>Gammaproteobacteria</taxon>
        <taxon>Lysobacterales</taxon>
        <taxon>Lysobacteraceae</taxon>
        <taxon>Arenimonas</taxon>
    </lineage>
</organism>
<dbReference type="Pfam" id="PF00271">
    <property type="entry name" value="Helicase_C"/>
    <property type="match status" value="1"/>
</dbReference>
<dbReference type="InterPro" id="IPR027417">
    <property type="entry name" value="P-loop_NTPase"/>
</dbReference>
<feature type="region of interest" description="Disordered" evidence="16">
    <location>
        <begin position="1"/>
        <end position="27"/>
    </location>
</feature>
<dbReference type="NCBIfam" id="TIGR00643">
    <property type="entry name" value="recG"/>
    <property type="match status" value="1"/>
</dbReference>
<dbReference type="InterPro" id="IPR012340">
    <property type="entry name" value="NA-bd_OB-fold"/>
</dbReference>
<dbReference type="Gene3D" id="1.10.150.20">
    <property type="entry name" value="5' to 3' exonuclease, C-terminal subdomain"/>
    <property type="match status" value="1"/>
</dbReference>
<proteinExistence type="inferred from homology"/>
<comment type="function">
    <text evidence="15">Plays a critical role in recombination and DNA repair. Helps process Holliday junction intermediates to mature products by catalyzing branch migration. Has replication fork regression activity, unwinds stalled or blocked replication forks to make a HJ that can be resolved. Has a DNA unwinding activity characteristic of a DNA helicase with 3'-5' polarity.</text>
</comment>
<evidence type="ECO:0000256" key="16">
    <source>
        <dbReference type="SAM" id="MobiDB-lite"/>
    </source>
</evidence>
<sequence length="707" mass="76515">MKRAPRRGDTDKTRLGPAGAQPVSTLPGVGPKVAEKLAARGLETLQDLWLHLPLRYEDRTRIEAIATLRPGQPAQVLARVEAVERSFRYRPMLRVAIGDDSHGTLVLRFFHFGKAQVAQFLPGRRILCYGDVRPGQHGLEMVHPSYRLLADEADANPRDSLDPVYPAIEGLGPLSVARLVGEALKRLPEAAELELLPAGMRERLDLPTLREALLTAHRPPPDADLALFAAGRHPAQRRLALEELLAHHLSLRRQRIALRAHGAMPVRPPGKLARALRQRLAFQLTGAQQRVLDEVSKDMARPEPMLRLVQGDVGSGKTVVAALAAANAVEAGRQVALMAPTELLAEQHLGNFRAWLEPLGLRVAWLAGKVTGKARAAALGEIASGRAQVVVGTHALMQESVVFAALALAIVDEQHRFGVHQRLALRDKGLSGSQVPHQLVMTATPIPRTLAMSAYADLDVSVIDQMPPGRTPVTTVAVSGERRAEVVERIRAACAEGRQAYWVCTLIEDSEEVEAQAAQSTFEQLGAALPELRLGLLHGRMKPAEKQAVMARFKAGDLHLLVATTVIEVGVDVPNASLMLIENAERLGLAQLHQLRGRVGRGAAASSCVLMYKPPLSALARERLEVMRSSTDGFLIAEKDLELRGPGELLGTRQTGLASFRVAELVRDADLLPEVHRAAEELLATAPDLAGRVVARWVGGAARFAGA</sequence>
<keyword evidence="7 15" id="KW-0067">ATP-binding</keyword>
<keyword evidence="8" id="KW-0238">DNA-binding</keyword>
<evidence type="ECO:0000256" key="14">
    <source>
        <dbReference type="ARBA" id="ARBA00048988"/>
    </source>
</evidence>
<dbReference type="Pfam" id="PF00270">
    <property type="entry name" value="DEAD"/>
    <property type="match status" value="1"/>
</dbReference>
<dbReference type="SMART" id="SM00490">
    <property type="entry name" value="HELICc"/>
    <property type="match status" value="1"/>
</dbReference>
<dbReference type="SUPFAM" id="SSF50249">
    <property type="entry name" value="Nucleic acid-binding proteins"/>
    <property type="match status" value="1"/>
</dbReference>
<dbReference type="SUPFAM" id="SSF52540">
    <property type="entry name" value="P-loop containing nucleoside triphosphate hydrolases"/>
    <property type="match status" value="2"/>
</dbReference>
<evidence type="ECO:0000256" key="9">
    <source>
        <dbReference type="ARBA" id="ARBA00023172"/>
    </source>
</evidence>
<name>A0ABQ1H9R0_9GAMM</name>
<dbReference type="PROSITE" id="PS51192">
    <property type="entry name" value="HELICASE_ATP_BIND_1"/>
    <property type="match status" value="1"/>
</dbReference>
<dbReference type="Proteomes" id="UP000623419">
    <property type="component" value="Unassembled WGS sequence"/>
</dbReference>
<keyword evidence="3 15" id="KW-0547">Nucleotide-binding</keyword>
<comment type="similarity">
    <text evidence="1 15">Belongs to the helicase family. RecG subfamily.</text>
</comment>
<evidence type="ECO:0000256" key="3">
    <source>
        <dbReference type="ARBA" id="ARBA00022741"/>
    </source>
</evidence>
<keyword evidence="6 15" id="KW-0347">Helicase</keyword>
<dbReference type="NCBIfam" id="NF008168">
    <property type="entry name" value="PRK10917.2-2"/>
    <property type="match status" value="1"/>
</dbReference>
<dbReference type="InterPro" id="IPR011545">
    <property type="entry name" value="DEAD/DEAH_box_helicase_dom"/>
</dbReference>
<dbReference type="NCBIfam" id="NF008163">
    <property type="entry name" value="PRK10917.1-1"/>
    <property type="match status" value="1"/>
</dbReference>
<dbReference type="PANTHER" id="PTHR47964:SF1">
    <property type="entry name" value="ATP-DEPENDENT DNA HELICASE HOMOLOG RECG, CHLOROPLASTIC"/>
    <property type="match status" value="1"/>
</dbReference>
<dbReference type="EMBL" id="BMKC01000001">
    <property type="protein sequence ID" value="GGA67213.1"/>
    <property type="molecule type" value="Genomic_DNA"/>
</dbReference>
<evidence type="ECO:0000313" key="20">
    <source>
        <dbReference type="Proteomes" id="UP000623419"/>
    </source>
</evidence>
<comment type="catalytic activity">
    <reaction evidence="14 15">
        <text>ATP + H2O = ADP + phosphate + H(+)</text>
        <dbReference type="Rhea" id="RHEA:13065"/>
        <dbReference type="ChEBI" id="CHEBI:15377"/>
        <dbReference type="ChEBI" id="CHEBI:15378"/>
        <dbReference type="ChEBI" id="CHEBI:30616"/>
        <dbReference type="ChEBI" id="CHEBI:43474"/>
        <dbReference type="ChEBI" id="CHEBI:456216"/>
        <dbReference type="EC" id="5.6.2.4"/>
    </reaction>
</comment>
<accession>A0ABQ1H9R0</accession>
<dbReference type="NCBIfam" id="NF008166">
    <property type="entry name" value="PRK10917.1-4"/>
    <property type="match status" value="1"/>
</dbReference>
<dbReference type="InterPro" id="IPR001650">
    <property type="entry name" value="Helicase_C-like"/>
</dbReference>
<dbReference type="EC" id="5.6.2.4" evidence="13 15"/>
<reference evidence="20" key="1">
    <citation type="journal article" date="2019" name="Int. J. Syst. Evol. Microbiol.">
        <title>The Global Catalogue of Microorganisms (GCM) 10K type strain sequencing project: providing services to taxonomists for standard genome sequencing and annotation.</title>
        <authorList>
            <consortium name="The Broad Institute Genomics Platform"/>
            <consortium name="The Broad Institute Genome Sequencing Center for Infectious Disease"/>
            <person name="Wu L."/>
            <person name="Ma J."/>
        </authorList>
    </citation>
    <scope>NUCLEOTIDE SEQUENCE [LARGE SCALE GENOMIC DNA]</scope>
    <source>
        <strain evidence="20">CGMCC 1.15905</strain>
    </source>
</reference>
<keyword evidence="10 15" id="KW-0234">DNA repair</keyword>
<evidence type="ECO:0000256" key="7">
    <source>
        <dbReference type="ARBA" id="ARBA00022840"/>
    </source>
</evidence>
<evidence type="ECO:0000256" key="8">
    <source>
        <dbReference type="ARBA" id="ARBA00023125"/>
    </source>
</evidence>
<dbReference type="Gene3D" id="3.40.50.300">
    <property type="entry name" value="P-loop containing nucleotide triphosphate hydrolases"/>
    <property type="match status" value="2"/>
</dbReference>